<dbReference type="PANTHER" id="PTHR10584:SF166">
    <property type="entry name" value="RIBOKINASE"/>
    <property type="match status" value="1"/>
</dbReference>
<evidence type="ECO:0000313" key="4">
    <source>
        <dbReference type="EMBL" id="OFI01469.1"/>
    </source>
</evidence>
<dbReference type="OrthoDB" id="9775849at2"/>
<dbReference type="STRING" id="1121290.CLAOCE_21250"/>
<dbReference type="InterPro" id="IPR029056">
    <property type="entry name" value="Ribokinase-like"/>
</dbReference>
<dbReference type="SUPFAM" id="SSF53613">
    <property type="entry name" value="Ribokinase-like"/>
    <property type="match status" value="1"/>
</dbReference>
<dbReference type="PRINTS" id="PR00990">
    <property type="entry name" value="RIBOKINASE"/>
</dbReference>
<dbReference type="RefSeq" id="WP_070111191.1">
    <property type="nucleotide sequence ID" value="NZ_LZFO01000044.1"/>
</dbReference>
<evidence type="ECO:0000313" key="5">
    <source>
        <dbReference type="Proteomes" id="UP000175744"/>
    </source>
</evidence>
<organism evidence="4 5">
    <name type="scientific">Clostridium acetireducens DSM 10703</name>
    <dbReference type="NCBI Taxonomy" id="1121290"/>
    <lineage>
        <taxon>Bacteria</taxon>
        <taxon>Bacillati</taxon>
        <taxon>Bacillota</taxon>
        <taxon>Clostridia</taxon>
        <taxon>Eubacteriales</taxon>
        <taxon>Clostridiaceae</taxon>
        <taxon>Clostridium</taxon>
    </lineage>
</organism>
<dbReference type="AlphaFoldDB" id="A0A1E8EW35"/>
<gene>
    <name evidence="4" type="primary">rbsK_2</name>
    <name evidence="4" type="ORF">CLOACE_21250</name>
</gene>
<dbReference type="Pfam" id="PF00294">
    <property type="entry name" value="PfkB"/>
    <property type="match status" value="1"/>
</dbReference>
<comment type="caution">
    <text evidence="4">The sequence shown here is derived from an EMBL/GenBank/DDBJ whole genome shotgun (WGS) entry which is preliminary data.</text>
</comment>
<accession>A0A1E8EW35</accession>
<name>A0A1E8EW35_9CLOT</name>
<reference evidence="4 5" key="1">
    <citation type="submission" date="2016-06" db="EMBL/GenBank/DDBJ databases">
        <title>Genome sequence of Clostridium acetireducens DSM 10703.</title>
        <authorList>
            <person name="Poehlein A."/>
            <person name="Fluechter S."/>
            <person name="Duerre P."/>
            <person name="Daniel R."/>
        </authorList>
    </citation>
    <scope>NUCLEOTIDE SEQUENCE [LARGE SCALE GENOMIC DNA]</scope>
    <source>
        <strain evidence="4 5">DSM 10703</strain>
    </source>
</reference>
<dbReference type="EC" id="2.7.1.15" evidence="4"/>
<evidence type="ECO:0000259" key="3">
    <source>
        <dbReference type="Pfam" id="PF00294"/>
    </source>
</evidence>
<evidence type="ECO:0000256" key="2">
    <source>
        <dbReference type="ARBA" id="ARBA00022777"/>
    </source>
</evidence>
<dbReference type="Proteomes" id="UP000175744">
    <property type="component" value="Unassembled WGS sequence"/>
</dbReference>
<dbReference type="InterPro" id="IPR002139">
    <property type="entry name" value="Ribo/fructo_kinase"/>
</dbReference>
<keyword evidence="2 4" id="KW-0418">Kinase</keyword>
<keyword evidence="5" id="KW-1185">Reference proteome</keyword>
<dbReference type="GO" id="GO:0004747">
    <property type="term" value="F:ribokinase activity"/>
    <property type="evidence" value="ECO:0007669"/>
    <property type="project" value="UniProtKB-EC"/>
</dbReference>
<dbReference type="Gene3D" id="3.40.1190.20">
    <property type="match status" value="1"/>
</dbReference>
<dbReference type="PANTHER" id="PTHR10584">
    <property type="entry name" value="SUGAR KINASE"/>
    <property type="match status" value="1"/>
</dbReference>
<proteinExistence type="predicted"/>
<dbReference type="EMBL" id="LZFO01000044">
    <property type="protein sequence ID" value="OFI01469.1"/>
    <property type="molecule type" value="Genomic_DNA"/>
</dbReference>
<sequence>MKKNVLALGGIVVDKYLLVEKYPIKGGDTFIKENFQSVGGCATNVAVTLKNLNCTPYIVSKIGSDENGEFIKKYIEKQCFKEDFIKLEENQKTGYCITIVDEEGERTFMTYTGCENQLDYSMIKHEIIKNIDFVYLTAYYILDEENFQEKLYVLNNIKNQGGKIMFDPGALVSSVNLKNLEQVLKLTDIIVPNEKEKKQICKVFSIKEEYFLNYCFKKGINYIMVKKGEKGAYAYTKEKQYKFNGYNVNSVDTTGAGDSFAAGCIYGFLMNYSLENILKIGCACGAIATTKIGPNVKFNEKDVMKLVKGD</sequence>
<protein>
    <submittedName>
        <fullName evidence="4">Ribokinase</fullName>
        <ecNumber evidence="4">2.7.1.15</ecNumber>
    </submittedName>
</protein>
<evidence type="ECO:0000256" key="1">
    <source>
        <dbReference type="ARBA" id="ARBA00022679"/>
    </source>
</evidence>
<feature type="domain" description="Carbohydrate kinase PfkB" evidence="3">
    <location>
        <begin position="4"/>
        <end position="295"/>
    </location>
</feature>
<dbReference type="InterPro" id="IPR011611">
    <property type="entry name" value="PfkB_dom"/>
</dbReference>
<keyword evidence="1 4" id="KW-0808">Transferase</keyword>